<gene>
    <name evidence="1" type="ORF">B0I27_11718</name>
</gene>
<reference evidence="1 2" key="1">
    <citation type="submission" date="2018-03" db="EMBL/GenBank/DDBJ databases">
        <title>Genomic Encyclopedia of Type Strains, Phase III (KMG-III): the genomes of soil and plant-associated and newly described type strains.</title>
        <authorList>
            <person name="Whitman W."/>
        </authorList>
    </citation>
    <scope>NUCLEOTIDE SEQUENCE [LARGE SCALE GENOMIC DNA]</scope>
    <source>
        <strain evidence="1 2">CGMCC 1.9313</strain>
    </source>
</reference>
<organism evidence="1 2">
    <name type="scientific">Arcticibacter pallidicorallinus</name>
    <dbReference type="NCBI Taxonomy" id="1259464"/>
    <lineage>
        <taxon>Bacteria</taxon>
        <taxon>Pseudomonadati</taxon>
        <taxon>Bacteroidota</taxon>
        <taxon>Sphingobacteriia</taxon>
        <taxon>Sphingobacteriales</taxon>
        <taxon>Sphingobacteriaceae</taxon>
        <taxon>Arcticibacter</taxon>
    </lineage>
</organism>
<accession>A0A2T0TQW8</accession>
<dbReference type="EMBL" id="PVTH01000017">
    <property type="protein sequence ID" value="PRY48031.1"/>
    <property type="molecule type" value="Genomic_DNA"/>
</dbReference>
<dbReference type="OrthoDB" id="1442549at2"/>
<dbReference type="Proteomes" id="UP000238034">
    <property type="component" value="Unassembled WGS sequence"/>
</dbReference>
<comment type="caution">
    <text evidence="1">The sequence shown here is derived from an EMBL/GenBank/DDBJ whole genome shotgun (WGS) entry which is preliminary data.</text>
</comment>
<dbReference type="RefSeq" id="WP_106295666.1">
    <property type="nucleotide sequence ID" value="NZ_PVTH01000017.1"/>
</dbReference>
<keyword evidence="2" id="KW-1185">Reference proteome</keyword>
<evidence type="ECO:0000313" key="1">
    <source>
        <dbReference type="EMBL" id="PRY48031.1"/>
    </source>
</evidence>
<sequence>MKNPCYEVYKNGTLLCKAGLDTEAGVLTGILTWVRRTDGSESNTLSVSGLNSQENISLSWVDEQVEAGDEITIKVTDDTEFSEASIRPPFDAERHQRDKIKAYYRLKEELKDYLKDEGLE</sequence>
<protein>
    <submittedName>
        <fullName evidence="1">Uncharacterized protein</fullName>
    </submittedName>
</protein>
<name>A0A2T0TQW8_9SPHI</name>
<dbReference type="AlphaFoldDB" id="A0A2T0TQW8"/>
<proteinExistence type="predicted"/>
<evidence type="ECO:0000313" key="2">
    <source>
        <dbReference type="Proteomes" id="UP000238034"/>
    </source>
</evidence>